<reference evidence="2 4" key="1">
    <citation type="submission" date="2022-04" db="EMBL/GenBank/DDBJ databases">
        <title>Chromosome-level reference genomes for two strains of Caenorhabditis briggsae: an improved platform for comparative genomics.</title>
        <authorList>
            <person name="Stevens L."/>
            <person name="Andersen E."/>
        </authorList>
    </citation>
    <scope>NUCLEOTIDE SEQUENCE [LARGE SCALE GENOMIC DNA]</scope>
    <source>
        <strain evidence="2">VX34</strain>
        <tissue evidence="2">Whole-organism</tissue>
    </source>
</reference>
<dbReference type="Proteomes" id="UP000827892">
    <property type="component" value="Chromosome I"/>
</dbReference>
<evidence type="ECO:0000313" key="3">
    <source>
        <dbReference type="Proteomes" id="UP000827892"/>
    </source>
</evidence>
<protein>
    <submittedName>
        <fullName evidence="2">Uncharacterized protein</fullName>
    </submittedName>
</protein>
<organism evidence="2 4">
    <name type="scientific">Caenorhabditis briggsae</name>
    <dbReference type="NCBI Taxonomy" id="6238"/>
    <lineage>
        <taxon>Eukaryota</taxon>
        <taxon>Metazoa</taxon>
        <taxon>Ecdysozoa</taxon>
        <taxon>Nematoda</taxon>
        <taxon>Chromadorea</taxon>
        <taxon>Rhabditida</taxon>
        <taxon>Rhabditina</taxon>
        <taxon>Rhabditomorpha</taxon>
        <taxon>Rhabditoidea</taxon>
        <taxon>Rhabditidae</taxon>
        <taxon>Peloderinae</taxon>
        <taxon>Caenorhabditis</taxon>
    </lineage>
</organism>
<evidence type="ECO:0000313" key="1">
    <source>
        <dbReference type="EMBL" id="ULU11677.1"/>
    </source>
</evidence>
<evidence type="ECO:0000313" key="4">
    <source>
        <dbReference type="Proteomes" id="UP000829354"/>
    </source>
</evidence>
<name>A0AAE9J364_CAEBR</name>
<proteinExistence type="predicted"/>
<dbReference type="Proteomes" id="UP000829354">
    <property type="component" value="Chromosome I"/>
</dbReference>
<sequence>MQSHNIVKNDRDSTEDPTYIAFIQHSDGIGNRMYCAHKAVRYKFSPRRLPLVVVPLRPVYTSSSLMVLGRKEGTQSFSTT</sequence>
<dbReference type="EMBL" id="CP092620">
    <property type="protein sequence ID" value="UMM12625.1"/>
    <property type="molecule type" value="Genomic_DNA"/>
</dbReference>
<evidence type="ECO:0000313" key="2">
    <source>
        <dbReference type="EMBL" id="UMM12625.1"/>
    </source>
</evidence>
<keyword evidence="4" id="KW-1185">Reference proteome</keyword>
<reference evidence="1 3" key="2">
    <citation type="submission" date="2022-05" db="EMBL/GenBank/DDBJ databases">
        <title>Chromosome-level reference genomes for two strains of Caenorhabditis briggsae: an improved platform for comparative genomics.</title>
        <authorList>
            <person name="Stevens L."/>
            <person name="Andersen E.C."/>
        </authorList>
    </citation>
    <scope>NUCLEOTIDE SEQUENCE [LARGE SCALE GENOMIC DNA]</scope>
    <source>
        <strain evidence="1">QX1410_ONT</strain>
        <tissue evidence="1">Whole-organism</tissue>
    </source>
</reference>
<dbReference type="AlphaFoldDB" id="A0AAE9J364"/>
<accession>A0AAE9J364</accession>
<gene>
    <name evidence="1" type="ORF">L3Y34_015232</name>
    <name evidence="2" type="ORF">L5515_001307</name>
</gene>
<dbReference type="EMBL" id="CP090891">
    <property type="protein sequence ID" value="ULU11677.1"/>
    <property type="molecule type" value="Genomic_DNA"/>
</dbReference>